<keyword evidence="4" id="KW-1185">Reference proteome</keyword>
<dbReference type="GO" id="GO:0042597">
    <property type="term" value="C:periplasmic space"/>
    <property type="evidence" value="ECO:0007669"/>
    <property type="project" value="InterPro"/>
</dbReference>
<dbReference type="RefSeq" id="WP_025163807.1">
    <property type="nucleotide sequence ID" value="NZ_AWSQ01000001.1"/>
</dbReference>
<dbReference type="Pfam" id="PF04069">
    <property type="entry name" value="OpuAC"/>
    <property type="match status" value="1"/>
</dbReference>
<sequence length="314" mass="34401">MNRTNRTALVALALTLGASPSWAQDAPSCQTLRMADVGWVDNGAINGLTMAVAEGLGYKAKVTTLSLPIILISLQKKDIDFFLDYWSPASDPLFQPAAANNSVALMAEPNLTGAKFTLAVPSYLASDGLKDMSDIARYKDQLKGKIYGIESGAGGNQLIKTMIEENRYDLGDFKLVESSETAMRLQVARAIRKQEPIVFLGWAPHPMNLQFDMTYLSGADDLWGPDGGAAKVHTVMANDYQTRCPNAAKLASNMKFDIPMESHMMERIMDKEPAVQAAKQWIAKNPQWLDTWLEGVTTFDGQDGKAAVIKHLKL</sequence>
<dbReference type="GO" id="GO:0043190">
    <property type="term" value="C:ATP-binding cassette (ABC) transporter complex"/>
    <property type="evidence" value="ECO:0007669"/>
    <property type="project" value="InterPro"/>
</dbReference>
<gene>
    <name evidence="3" type="ORF">TMS3_0103275</name>
</gene>
<evidence type="ECO:0000313" key="4">
    <source>
        <dbReference type="Proteomes" id="UP000030063"/>
    </source>
</evidence>
<dbReference type="Gene3D" id="3.40.190.10">
    <property type="entry name" value="Periplasmic binding protein-like II"/>
    <property type="match status" value="1"/>
</dbReference>
<protein>
    <submittedName>
        <fullName evidence="3">Glycine/betaine ABC transporter substrate-binding protein</fullName>
    </submittedName>
</protein>
<proteinExistence type="predicted"/>
<dbReference type="Proteomes" id="UP000030063">
    <property type="component" value="Unassembled WGS sequence"/>
</dbReference>
<comment type="caution">
    <text evidence="3">The sequence shown here is derived from an EMBL/GenBank/DDBJ whole genome shotgun (WGS) entry which is preliminary data.</text>
</comment>
<dbReference type="OrthoDB" id="5420960at2"/>
<organism evidence="3 4">
    <name type="scientific">Pseudomonas taeanensis MS-3</name>
    <dbReference type="NCBI Taxonomy" id="1395571"/>
    <lineage>
        <taxon>Bacteria</taxon>
        <taxon>Pseudomonadati</taxon>
        <taxon>Pseudomonadota</taxon>
        <taxon>Gammaproteobacteria</taxon>
        <taxon>Pseudomonadales</taxon>
        <taxon>Pseudomonadaceae</taxon>
        <taxon>Pseudomonas</taxon>
    </lineage>
</organism>
<feature type="domain" description="ABC-type glycine betaine transport system substrate-binding" evidence="2">
    <location>
        <begin position="31"/>
        <end position="284"/>
    </location>
</feature>
<dbReference type="GO" id="GO:0022857">
    <property type="term" value="F:transmembrane transporter activity"/>
    <property type="evidence" value="ECO:0007669"/>
    <property type="project" value="InterPro"/>
</dbReference>
<feature type="chain" id="PRO_5001984443" evidence="1">
    <location>
        <begin position="24"/>
        <end position="314"/>
    </location>
</feature>
<accession>A0A0A1YPV6</accession>
<evidence type="ECO:0000313" key="3">
    <source>
        <dbReference type="EMBL" id="KFX70983.1"/>
    </source>
</evidence>
<reference evidence="3 4" key="1">
    <citation type="journal article" date="2014" name="Genome Announc.">
        <title>Draft Genome Sequence of Petroleum Oil-Degrading Marine Bacterium Pseudomonas taeanensis Strain MS-3, Isolated from a Crude Oil-Contaminated Seashore.</title>
        <authorList>
            <person name="Lee S.Y."/>
            <person name="Kim S.H."/>
            <person name="Lee D.G."/>
            <person name="Shin S."/>
            <person name="Yun S.H."/>
            <person name="Choi C.W."/>
            <person name="Chung Y.H."/>
            <person name="Choi J.S."/>
            <person name="Kahng H.Y."/>
            <person name="Kim S.I."/>
        </authorList>
    </citation>
    <scope>NUCLEOTIDE SEQUENCE [LARGE SCALE GENOMIC DNA]</scope>
    <source>
        <strain evidence="3 4">MS-3</strain>
    </source>
</reference>
<dbReference type="InterPro" id="IPR017783">
    <property type="entry name" value="ABC_choline_sub-bd"/>
</dbReference>
<dbReference type="Gene3D" id="3.40.190.100">
    <property type="entry name" value="Glycine betaine-binding periplasmic protein, domain 2"/>
    <property type="match status" value="1"/>
</dbReference>
<evidence type="ECO:0000259" key="2">
    <source>
        <dbReference type="Pfam" id="PF04069"/>
    </source>
</evidence>
<dbReference type="SUPFAM" id="SSF53850">
    <property type="entry name" value="Periplasmic binding protein-like II"/>
    <property type="match status" value="1"/>
</dbReference>
<evidence type="ECO:0000256" key="1">
    <source>
        <dbReference type="SAM" id="SignalP"/>
    </source>
</evidence>
<keyword evidence="1" id="KW-0732">Signal</keyword>
<dbReference type="NCBIfam" id="TIGR03414">
    <property type="entry name" value="ABC_choline_bnd"/>
    <property type="match status" value="1"/>
</dbReference>
<feature type="signal peptide" evidence="1">
    <location>
        <begin position="1"/>
        <end position="23"/>
    </location>
</feature>
<dbReference type="STRING" id="1395571.TMS3_0103275"/>
<dbReference type="EMBL" id="AWSQ01000001">
    <property type="protein sequence ID" value="KFX70983.1"/>
    <property type="molecule type" value="Genomic_DNA"/>
</dbReference>
<name>A0A0A1YPV6_9PSED</name>
<dbReference type="AlphaFoldDB" id="A0A0A1YPV6"/>
<dbReference type="eggNOG" id="COG2113">
    <property type="taxonomic scope" value="Bacteria"/>
</dbReference>
<dbReference type="GO" id="GO:0033265">
    <property type="term" value="F:choline binding"/>
    <property type="evidence" value="ECO:0007669"/>
    <property type="project" value="InterPro"/>
</dbReference>
<dbReference type="GO" id="GO:0015871">
    <property type="term" value="P:choline transport"/>
    <property type="evidence" value="ECO:0007669"/>
    <property type="project" value="InterPro"/>
</dbReference>
<dbReference type="CDD" id="cd13640">
    <property type="entry name" value="PBP2_ChoX"/>
    <property type="match status" value="1"/>
</dbReference>
<dbReference type="InterPro" id="IPR007210">
    <property type="entry name" value="ABC_Gly_betaine_transp_sub-bd"/>
</dbReference>